<dbReference type="RefSeq" id="WP_127087008.1">
    <property type="nucleotide sequence ID" value="NZ_RSCL01000042.1"/>
</dbReference>
<reference evidence="1" key="2">
    <citation type="journal article" date="2019" name="Genome Biol. Evol.">
        <title>Day and night: Metabolic profiles and evolutionary relationships of six axenic non-marine cyanobacteria.</title>
        <authorList>
            <person name="Will S.E."/>
            <person name="Henke P."/>
            <person name="Boedeker C."/>
            <person name="Huang S."/>
            <person name="Brinkmann H."/>
            <person name="Rohde M."/>
            <person name="Jarek M."/>
            <person name="Friedl T."/>
            <person name="Seufert S."/>
            <person name="Schumacher M."/>
            <person name="Overmann J."/>
            <person name="Neumann-Schaal M."/>
            <person name="Petersen J."/>
        </authorList>
    </citation>
    <scope>NUCLEOTIDE SEQUENCE [LARGE SCALE GENOMIC DNA]</scope>
    <source>
        <strain evidence="1">PCC 7102</strain>
    </source>
</reference>
<dbReference type="EMBL" id="RSCL01000042">
    <property type="protein sequence ID" value="RUS95271.1"/>
    <property type="molecule type" value="Genomic_DNA"/>
</dbReference>
<proteinExistence type="predicted"/>
<accession>A0A3S1C202</accession>
<reference evidence="1" key="1">
    <citation type="submission" date="2018-12" db="EMBL/GenBank/DDBJ databases">
        <authorList>
            <person name="Will S."/>
            <person name="Neumann-Schaal M."/>
            <person name="Henke P."/>
        </authorList>
    </citation>
    <scope>NUCLEOTIDE SEQUENCE</scope>
    <source>
        <strain evidence="1">PCC 7102</strain>
    </source>
</reference>
<evidence type="ECO:0008006" key="3">
    <source>
        <dbReference type="Google" id="ProtNLM"/>
    </source>
</evidence>
<evidence type="ECO:0000313" key="1">
    <source>
        <dbReference type="EMBL" id="RUS95271.1"/>
    </source>
</evidence>
<dbReference type="OrthoDB" id="359066at2"/>
<keyword evidence="2" id="KW-1185">Reference proteome</keyword>
<dbReference type="Proteomes" id="UP000271624">
    <property type="component" value="Unassembled WGS sequence"/>
</dbReference>
<protein>
    <recommendedName>
        <fullName evidence="3">ASCH domain-containing protein</fullName>
    </recommendedName>
</protein>
<dbReference type="Gene3D" id="2.30.130.30">
    <property type="entry name" value="Hypothetical protein"/>
    <property type="match status" value="1"/>
</dbReference>
<name>A0A3S1C202_9CYAN</name>
<dbReference type="AlphaFoldDB" id="A0A3S1C202"/>
<organism evidence="1 2">
    <name type="scientific">Dulcicalothrix desertica PCC 7102</name>
    <dbReference type="NCBI Taxonomy" id="232991"/>
    <lineage>
        <taxon>Bacteria</taxon>
        <taxon>Bacillati</taxon>
        <taxon>Cyanobacteriota</taxon>
        <taxon>Cyanophyceae</taxon>
        <taxon>Nostocales</taxon>
        <taxon>Calotrichaceae</taxon>
        <taxon>Dulcicalothrix</taxon>
    </lineage>
</organism>
<dbReference type="SUPFAM" id="SSF88697">
    <property type="entry name" value="PUA domain-like"/>
    <property type="match status" value="1"/>
</dbReference>
<evidence type="ECO:0000313" key="2">
    <source>
        <dbReference type="Proteomes" id="UP000271624"/>
    </source>
</evidence>
<dbReference type="InterPro" id="IPR015947">
    <property type="entry name" value="PUA-like_sf"/>
</dbReference>
<gene>
    <name evidence="1" type="ORF">DSM106972_090470</name>
</gene>
<comment type="caution">
    <text evidence="1">The sequence shown here is derived from an EMBL/GenBank/DDBJ whole genome shotgun (WGS) entry which is preliminary data.</text>
</comment>
<sequence>MEINYPTNLKAISIHARFAYAICVGLKKEEYRTQPTKRRGWVLVHASLSKASDEYCFLIDIVRNANNFIVGKLFIVIQGAEIMYSTK</sequence>